<comment type="caution">
    <text evidence="1">The sequence shown here is derived from an EMBL/GenBank/DDBJ whole genome shotgun (WGS) entry which is preliminary data.</text>
</comment>
<dbReference type="Proteomes" id="UP000809349">
    <property type="component" value="Unassembled WGS sequence"/>
</dbReference>
<dbReference type="EMBL" id="JAFBIL020000011">
    <property type="protein sequence ID" value="MBZ2210002.1"/>
    <property type="molecule type" value="Genomic_DNA"/>
</dbReference>
<gene>
    <name evidence="1" type="ORF">I4X03_022290</name>
</gene>
<evidence type="ECO:0000313" key="1">
    <source>
        <dbReference type="EMBL" id="MBZ2210002.1"/>
    </source>
</evidence>
<reference evidence="1 2" key="1">
    <citation type="submission" date="2021-08" db="EMBL/GenBank/DDBJ databases">
        <title>Massilia sp. R798.</title>
        <authorList>
            <person name="Baek J.H."/>
            <person name="Jung H.S."/>
            <person name="Kim K.R."/>
            <person name="Jeon C.O."/>
        </authorList>
    </citation>
    <scope>NUCLEOTIDE SEQUENCE [LARGE SCALE GENOMIC DNA]</scope>
    <source>
        <strain evidence="1 2">R798</strain>
    </source>
</reference>
<dbReference type="Pfam" id="PF11828">
    <property type="entry name" value="DUF3348"/>
    <property type="match status" value="1"/>
</dbReference>
<protein>
    <submittedName>
        <fullName evidence="1">DUF3348 domain-containing protein</fullName>
    </submittedName>
</protein>
<keyword evidence="2" id="KW-1185">Reference proteome</keyword>
<dbReference type="RefSeq" id="WP_223471126.1">
    <property type="nucleotide sequence ID" value="NZ_JAFBIL020000011.1"/>
</dbReference>
<organism evidence="1 2">
    <name type="scientific">Massilia soli</name>
    <dbReference type="NCBI Taxonomy" id="2792854"/>
    <lineage>
        <taxon>Bacteria</taxon>
        <taxon>Pseudomonadati</taxon>
        <taxon>Pseudomonadota</taxon>
        <taxon>Betaproteobacteria</taxon>
        <taxon>Burkholderiales</taxon>
        <taxon>Oxalobacteraceae</taxon>
        <taxon>Telluria group</taxon>
        <taxon>Massilia</taxon>
    </lineage>
</organism>
<sequence>MTRVLPRTNFHSSQLIRCLAELDLLEGAEPAGDFADDLGQWLHFTDAITLSTVLDSGMANMPAQSPVLHQATGVRLGAEFERTRTLMVNSITKSCAGGSSAIKLPLPPDLEATYSPYRRFYEAHQRDMALSVEPLRVNLRNALAKASPSLRKLAELDVMMDKFLRERENRLLARVPLLLQKRFDTLTAAHQDQLARSAQPDSQAAWIHPDGWLTRFCQTLQTLLLAEAELRLQPSAGLLEAFNQQKAHE</sequence>
<dbReference type="InterPro" id="IPR021783">
    <property type="entry name" value="DUF3348"/>
</dbReference>
<name>A0ABS7SVR0_9BURK</name>
<evidence type="ECO:0000313" key="2">
    <source>
        <dbReference type="Proteomes" id="UP000809349"/>
    </source>
</evidence>
<proteinExistence type="predicted"/>
<accession>A0ABS7SVR0</accession>